<dbReference type="PANTHER" id="PTHR31272">
    <property type="entry name" value="CYTOCHROME C-TYPE BIOGENESIS PROTEIN HI_1454-RELATED"/>
    <property type="match status" value="1"/>
</dbReference>
<dbReference type="AlphaFoldDB" id="A0A1F6VDQ5"/>
<protein>
    <submittedName>
        <fullName evidence="2">Uncharacterized protein</fullName>
    </submittedName>
</protein>
<dbReference type="InterPro" id="IPR051790">
    <property type="entry name" value="Cytochrome_c-biogenesis_DsbD"/>
</dbReference>
<gene>
    <name evidence="2" type="ORF">A2W18_09650</name>
</gene>
<organism evidence="2 3">
    <name type="scientific">Candidatus Muproteobacteria bacterium RBG_16_60_9</name>
    <dbReference type="NCBI Taxonomy" id="1817755"/>
    <lineage>
        <taxon>Bacteria</taxon>
        <taxon>Pseudomonadati</taxon>
        <taxon>Pseudomonadota</taxon>
        <taxon>Candidatus Muproteobacteria</taxon>
    </lineage>
</organism>
<proteinExistence type="predicted"/>
<feature type="transmembrane region" description="Helical" evidence="1">
    <location>
        <begin position="45"/>
        <end position="73"/>
    </location>
</feature>
<dbReference type="PANTHER" id="PTHR31272:SF9">
    <property type="entry name" value="BLL1027 PROTEIN"/>
    <property type="match status" value="1"/>
</dbReference>
<accession>A0A1F6VDQ5</accession>
<feature type="transmembrane region" description="Helical" evidence="1">
    <location>
        <begin position="166"/>
        <end position="191"/>
    </location>
</feature>
<name>A0A1F6VDQ5_9PROT</name>
<dbReference type="EMBL" id="MFSP01000049">
    <property type="protein sequence ID" value="OGI67708.1"/>
    <property type="molecule type" value="Genomic_DNA"/>
</dbReference>
<evidence type="ECO:0000313" key="2">
    <source>
        <dbReference type="EMBL" id="OGI67708.1"/>
    </source>
</evidence>
<evidence type="ECO:0000256" key="1">
    <source>
        <dbReference type="SAM" id="Phobius"/>
    </source>
</evidence>
<dbReference type="Proteomes" id="UP000179076">
    <property type="component" value="Unassembled WGS sequence"/>
</dbReference>
<reference evidence="2 3" key="1">
    <citation type="journal article" date="2016" name="Nat. Commun.">
        <title>Thousands of microbial genomes shed light on interconnected biogeochemical processes in an aquifer system.</title>
        <authorList>
            <person name="Anantharaman K."/>
            <person name="Brown C.T."/>
            <person name="Hug L.A."/>
            <person name="Sharon I."/>
            <person name="Castelle C.J."/>
            <person name="Probst A.J."/>
            <person name="Thomas B.C."/>
            <person name="Singh A."/>
            <person name="Wilkins M.J."/>
            <person name="Karaoz U."/>
            <person name="Brodie E.L."/>
            <person name="Williams K.H."/>
            <person name="Hubbard S.S."/>
            <person name="Banfield J.F."/>
        </authorList>
    </citation>
    <scope>NUCLEOTIDE SEQUENCE [LARGE SCALE GENOMIC DNA]</scope>
</reference>
<comment type="caution">
    <text evidence="2">The sequence shown here is derived from an EMBL/GenBank/DDBJ whole genome shotgun (WGS) entry which is preliminary data.</text>
</comment>
<evidence type="ECO:0000313" key="3">
    <source>
        <dbReference type="Proteomes" id="UP000179076"/>
    </source>
</evidence>
<feature type="transmembrane region" description="Helical" evidence="1">
    <location>
        <begin position="197"/>
        <end position="221"/>
    </location>
</feature>
<feature type="transmembrane region" description="Helical" evidence="1">
    <location>
        <begin position="80"/>
        <end position="102"/>
    </location>
</feature>
<keyword evidence="1" id="KW-0472">Membrane</keyword>
<sequence length="260" mass="28013">MTKKLTFLVAGSLLLFGLVFVFRLENIGTTALWNLSDGGKWLMPLVAVAALIDSINPCAFSILLLTITFLMSIGKLRSSVLAIGSAYILGIFVVYLVIGLGLLQTLHIFDTPHFMAKVGASLLVLLGLINVTKEFFPAFPVKLGIPHAAHTKIAVLMEKASVPTAVVLGGLVGLCEFPCTGGPYLMVLGLLHDHATYFTGVAYLITYNLIFILPLVLILLIASDKTLLGKVQAWQQSERKVMRWGGGVAMIALGMIIFVL</sequence>
<keyword evidence="1" id="KW-0812">Transmembrane</keyword>
<keyword evidence="1" id="KW-1133">Transmembrane helix</keyword>
<feature type="transmembrane region" description="Helical" evidence="1">
    <location>
        <begin position="241"/>
        <end position="259"/>
    </location>
</feature>